<evidence type="ECO:0000313" key="1">
    <source>
        <dbReference type="EMBL" id="KAF3047538.1"/>
    </source>
</evidence>
<name>A0A9P5C6M4_9PLEO</name>
<protein>
    <submittedName>
        <fullName evidence="1">Uncharacterized protein</fullName>
    </submittedName>
</protein>
<organism evidence="1 2">
    <name type="scientific">Didymella heteroderae</name>
    <dbReference type="NCBI Taxonomy" id="1769908"/>
    <lineage>
        <taxon>Eukaryota</taxon>
        <taxon>Fungi</taxon>
        <taxon>Dikarya</taxon>
        <taxon>Ascomycota</taxon>
        <taxon>Pezizomycotina</taxon>
        <taxon>Dothideomycetes</taxon>
        <taxon>Pleosporomycetidae</taxon>
        <taxon>Pleosporales</taxon>
        <taxon>Pleosporineae</taxon>
        <taxon>Didymellaceae</taxon>
        <taxon>Didymella</taxon>
    </lineage>
</organism>
<comment type="caution">
    <text evidence="1">The sequence shown here is derived from an EMBL/GenBank/DDBJ whole genome shotgun (WGS) entry which is preliminary data.</text>
</comment>
<proteinExistence type="predicted"/>
<dbReference type="Proteomes" id="UP000758155">
    <property type="component" value="Unassembled WGS sequence"/>
</dbReference>
<reference evidence="1" key="1">
    <citation type="submission" date="2019-04" db="EMBL/GenBank/DDBJ databases">
        <title>Sequencing of skin fungus with MAO and IRED activity.</title>
        <authorList>
            <person name="Marsaioli A.J."/>
            <person name="Bonatto J.M.C."/>
            <person name="Reis Junior O."/>
        </authorList>
    </citation>
    <scope>NUCLEOTIDE SEQUENCE</scope>
    <source>
        <strain evidence="1">28M1</strain>
    </source>
</reference>
<sequence>MQLLQLPKETFAQVVDIIVKDEEGLSGDIRGIVCYRLVCRKSIAVTQWMCLISTGTFDDFFTANIVEHAARDNIAEPTYLRLDRTHRHRLVMSAILQRKITPGKDKRALLRNLTTLVDGLVEREWPSSNKHAGELRVWYTNNVCHTLRALQYDKLFATKGKPLHPGPTALQDVLLAASAAIGNVQMFLNNAHSIEDILQAGDKAFPNALSAAVTASQTETSSTSYGGASRGFFAASFAVDGLTCTYPRAQYRSGLPSKPVATRWRKFCSRKSATDAVALGQTLSAY</sequence>
<evidence type="ECO:0000313" key="2">
    <source>
        <dbReference type="Proteomes" id="UP000758155"/>
    </source>
</evidence>
<dbReference type="AlphaFoldDB" id="A0A9P5C6M4"/>
<keyword evidence="2" id="KW-1185">Reference proteome</keyword>
<dbReference type="EMBL" id="SWKV01000002">
    <property type="protein sequence ID" value="KAF3047538.1"/>
    <property type="molecule type" value="Genomic_DNA"/>
</dbReference>
<accession>A0A9P5C6M4</accession>
<gene>
    <name evidence="1" type="ORF">E8E12_010143</name>
</gene>